<keyword evidence="3" id="KW-1185">Reference proteome</keyword>
<dbReference type="Proteomes" id="UP001302349">
    <property type="component" value="Chromosome"/>
</dbReference>
<gene>
    <name evidence="2" type="ORF">RT717_08800</name>
</gene>
<dbReference type="EMBL" id="CP136051">
    <property type="protein sequence ID" value="WOK08733.1"/>
    <property type="molecule type" value="Genomic_DNA"/>
</dbReference>
<name>A0ABZ0IUL0_9BACT</name>
<evidence type="ECO:0000313" key="2">
    <source>
        <dbReference type="EMBL" id="WOK08733.1"/>
    </source>
</evidence>
<dbReference type="RefSeq" id="WP_317491366.1">
    <property type="nucleotide sequence ID" value="NZ_CP136051.1"/>
</dbReference>
<evidence type="ECO:0008006" key="4">
    <source>
        <dbReference type="Google" id="ProtNLM"/>
    </source>
</evidence>
<organism evidence="2 3">
    <name type="scientific">Imperialibacter roseus</name>
    <dbReference type="NCBI Taxonomy" id="1324217"/>
    <lineage>
        <taxon>Bacteria</taxon>
        <taxon>Pseudomonadati</taxon>
        <taxon>Bacteroidota</taxon>
        <taxon>Cytophagia</taxon>
        <taxon>Cytophagales</taxon>
        <taxon>Flammeovirgaceae</taxon>
        <taxon>Imperialibacter</taxon>
    </lineage>
</organism>
<feature type="signal peptide" evidence="1">
    <location>
        <begin position="1"/>
        <end position="19"/>
    </location>
</feature>
<evidence type="ECO:0000256" key="1">
    <source>
        <dbReference type="SAM" id="SignalP"/>
    </source>
</evidence>
<proteinExistence type="predicted"/>
<keyword evidence="1" id="KW-0732">Signal</keyword>
<protein>
    <recommendedName>
        <fullName evidence="4">Lipoprotein</fullName>
    </recommendedName>
</protein>
<sequence>MKTFKIALLSLTLASLILAGCENRDANPETSISMGEIREEGEYHFTIIMVDNCEYLMLMMDRNHPHEGFGFMAHKGNCRNPIHIYNPDVLYEPTVYDSSIVIGRPLKIIK</sequence>
<feature type="chain" id="PRO_5047274471" description="Lipoprotein" evidence="1">
    <location>
        <begin position="20"/>
        <end position="110"/>
    </location>
</feature>
<reference evidence="2 3" key="1">
    <citation type="journal article" date="2023" name="Microbiol. Resour. Announc.">
        <title>Complete Genome Sequence of Imperialibacter roseus strain P4T.</title>
        <authorList>
            <person name="Tizabi D.R."/>
            <person name="Bachvaroff T."/>
            <person name="Hill R.T."/>
        </authorList>
    </citation>
    <scope>NUCLEOTIDE SEQUENCE [LARGE SCALE GENOMIC DNA]</scope>
    <source>
        <strain evidence="2 3">P4T</strain>
    </source>
</reference>
<dbReference type="PROSITE" id="PS51257">
    <property type="entry name" value="PROKAR_LIPOPROTEIN"/>
    <property type="match status" value="1"/>
</dbReference>
<accession>A0ABZ0IUL0</accession>
<evidence type="ECO:0000313" key="3">
    <source>
        <dbReference type="Proteomes" id="UP001302349"/>
    </source>
</evidence>